<sequence length="202" mass="22301">MGTKWVQVIFGEFGSRSASFDHENALVKDHGPMEEEEANSGGSGARMSKNKATKGRTKPEQSFHAARDNHSDADMMLLVPLHSTVSDGERATSFQNQNLKYSLPNRSIKDLEAGSFTADENRTNIPLMFTVSGIRFMTPSRRGRPRKLSAQRTSSGRKRGPGITLIETGQGSTHERKKRCQLIDEDSSCDMAEAAPQPRHVP</sequence>
<feature type="compositionally biased region" description="Basic residues" evidence="1">
    <location>
        <begin position="141"/>
        <end position="160"/>
    </location>
</feature>
<dbReference type="AlphaFoldDB" id="A0AAW2LJW7"/>
<gene>
    <name evidence="2" type="ORF">Sradi_5217700</name>
</gene>
<organism evidence="2">
    <name type="scientific">Sesamum radiatum</name>
    <name type="common">Black benniseed</name>
    <dbReference type="NCBI Taxonomy" id="300843"/>
    <lineage>
        <taxon>Eukaryota</taxon>
        <taxon>Viridiplantae</taxon>
        <taxon>Streptophyta</taxon>
        <taxon>Embryophyta</taxon>
        <taxon>Tracheophyta</taxon>
        <taxon>Spermatophyta</taxon>
        <taxon>Magnoliopsida</taxon>
        <taxon>eudicotyledons</taxon>
        <taxon>Gunneridae</taxon>
        <taxon>Pentapetalae</taxon>
        <taxon>asterids</taxon>
        <taxon>lamiids</taxon>
        <taxon>Lamiales</taxon>
        <taxon>Pedaliaceae</taxon>
        <taxon>Sesamum</taxon>
    </lineage>
</organism>
<evidence type="ECO:0000313" key="2">
    <source>
        <dbReference type="EMBL" id="KAL0319562.1"/>
    </source>
</evidence>
<dbReference type="EMBL" id="JACGWJ010000024">
    <property type="protein sequence ID" value="KAL0319562.1"/>
    <property type="molecule type" value="Genomic_DNA"/>
</dbReference>
<reference evidence="2" key="2">
    <citation type="journal article" date="2024" name="Plant">
        <title>Genomic evolution and insights into agronomic trait innovations of Sesamum species.</title>
        <authorList>
            <person name="Miao H."/>
            <person name="Wang L."/>
            <person name="Qu L."/>
            <person name="Liu H."/>
            <person name="Sun Y."/>
            <person name="Le M."/>
            <person name="Wang Q."/>
            <person name="Wei S."/>
            <person name="Zheng Y."/>
            <person name="Lin W."/>
            <person name="Duan Y."/>
            <person name="Cao H."/>
            <person name="Xiong S."/>
            <person name="Wang X."/>
            <person name="Wei L."/>
            <person name="Li C."/>
            <person name="Ma Q."/>
            <person name="Ju M."/>
            <person name="Zhao R."/>
            <person name="Li G."/>
            <person name="Mu C."/>
            <person name="Tian Q."/>
            <person name="Mei H."/>
            <person name="Zhang T."/>
            <person name="Gao T."/>
            <person name="Zhang H."/>
        </authorList>
    </citation>
    <scope>NUCLEOTIDE SEQUENCE</scope>
    <source>
        <strain evidence="2">G02</strain>
    </source>
</reference>
<feature type="region of interest" description="Disordered" evidence="1">
    <location>
        <begin position="21"/>
        <end position="64"/>
    </location>
</feature>
<reference evidence="2" key="1">
    <citation type="submission" date="2020-06" db="EMBL/GenBank/DDBJ databases">
        <authorList>
            <person name="Li T."/>
            <person name="Hu X."/>
            <person name="Zhang T."/>
            <person name="Song X."/>
            <person name="Zhang H."/>
            <person name="Dai N."/>
            <person name="Sheng W."/>
            <person name="Hou X."/>
            <person name="Wei L."/>
        </authorList>
    </citation>
    <scope>NUCLEOTIDE SEQUENCE</scope>
    <source>
        <strain evidence="2">G02</strain>
        <tissue evidence="2">Leaf</tissue>
    </source>
</reference>
<evidence type="ECO:0000256" key="1">
    <source>
        <dbReference type="SAM" id="MobiDB-lite"/>
    </source>
</evidence>
<comment type="caution">
    <text evidence="2">The sequence shown here is derived from an EMBL/GenBank/DDBJ whole genome shotgun (WGS) entry which is preliminary data.</text>
</comment>
<accession>A0AAW2LJW7</accession>
<feature type="region of interest" description="Disordered" evidence="1">
    <location>
        <begin position="138"/>
        <end position="178"/>
    </location>
</feature>
<name>A0AAW2LJW7_SESRA</name>
<feature type="compositionally biased region" description="Basic and acidic residues" evidence="1">
    <location>
        <begin position="21"/>
        <end position="33"/>
    </location>
</feature>
<protein>
    <submittedName>
        <fullName evidence="2">Uncharacterized protein</fullName>
    </submittedName>
</protein>
<proteinExistence type="predicted"/>